<dbReference type="GO" id="GO:0005829">
    <property type="term" value="C:cytosol"/>
    <property type="evidence" value="ECO:0007669"/>
    <property type="project" value="TreeGrafter"/>
</dbReference>
<reference evidence="4 5" key="1">
    <citation type="journal article" date="2014" name="FEMS Microbiol. Lett.">
        <title>Genome sequencing analysis reveals virulence-related gene content of Ochrobactrum intermedium strain 229E, a urease-positive strain isolated from the human gastric niche.</title>
        <authorList>
            <person name="Kulkarni G.J."/>
            <person name="Shetty S."/>
            <person name="Dharne M.S."/>
            <person name="Shouche Y.S."/>
        </authorList>
    </citation>
    <scope>NUCLEOTIDE SEQUENCE [LARGE SCALE GENOMIC DNA]</scope>
    <source>
        <strain evidence="4 5">229E</strain>
    </source>
</reference>
<dbReference type="PANTHER" id="PTHR12304:SF4">
    <property type="entry name" value="URIDINE NUCLEOSIDASE"/>
    <property type="match status" value="1"/>
</dbReference>
<accession>U4VCI0</accession>
<dbReference type="Gene3D" id="3.90.245.10">
    <property type="entry name" value="Ribonucleoside hydrolase-like"/>
    <property type="match status" value="1"/>
</dbReference>
<dbReference type="InterPro" id="IPR001910">
    <property type="entry name" value="Inosine/uridine_hydrolase_dom"/>
</dbReference>
<dbReference type="PATRIC" id="fig|1337887.3.peg.4399"/>
<name>U4VCI0_9HYPH</name>
<dbReference type="PANTHER" id="PTHR12304">
    <property type="entry name" value="INOSINE-URIDINE PREFERRING NUCLEOSIDE HYDROLASE"/>
    <property type="match status" value="1"/>
</dbReference>
<gene>
    <name evidence="4" type="ORF">Q644_05130</name>
</gene>
<evidence type="ECO:0000313" key="5">
    <source>
        <dbReference type="Proteomes" id="UP000016842"/>
    </source>
</evidence>
<keyword evidence="2" id="KW-0326">Glycosidase</keyword>
<protein>
    <submittedName>
        <fullName evidence="4">Nucleoside hydrolase</fullName>
    </submittedName>
</protein>
<feature type="domain" description="Inosine/uridine-preferring nucleoside hydrolase" evidence="3">
    <location>
        <begin position="31"/>
        <end position="410"/>
    </location>
</feature>
<dbReference type="GO" id="GO:0006152">
    <property type="term" value="P:purine nucleoside catabolic process"/>
    <property type="evidence" value="ECO:0007669"/>
    <property type="project" value="TreeGrafter"/>
</dbReference>
<proteinExistence type="predicted"/>
<dbReference type="Pfam" id="PF01156">
    <property type="entry name" value="IU_nuc_hydro"/>
    <property type="match status" value="1"/>
</dbReference>
<dbReference type="InterPro" id="IPR023186">
    <property type="entry name" value="IUNH"/>
</dbReference>
<comment type="caution">
    <text evidence="4">The sequence shown here is derived from an EMBL/GenBank/DDBJ whole genome shotgun (WGS) entry which is preliminary data.</text>
</comment>
<keyword evidence="1 4" id="KW-0378">Hydrolase</keyword>
<dbReference type="Proteomes" id="UP000016842">
    <property type="component" value="Unassembled WGS sequence"/>
</dbReference>
<dbReference type="AlphaFoldDB" id="U4VCI0"/>
<evidence type="ECO:0000259" key="3">
    <source>
        <dbReference type="Pfam" id="PF01156"/>
    </source>
</evidence>
<evidence type="ECO:0000256" key="1">
    <source>
        <dbReference type="ARBA" id="ARBA00022801"/>
    </source>
</evidence>
<dbReference type="InterPro" id="IPR036452">
    <property type="entry name" value="Ribo_hydro-like"/>
</dbReference>
<dbReference type="GO" id="GO:0008477">
    <property type="term" value="F:purine nucleosidase activity"/>
    <property type="evidence" value="ECO:0007669"/>
    <property type="project" value="TreeGrafter"/>
</dbReference>
<organism evidence="4 5">
    <name type="scientific">Brucella intermedia 229E</name>
    <dbReference type="NCBI Taxonomy" id="1337887"/>
    <lineage>
        <taxon>Bacteria</taxon>
        <taxon>Pseudomonadati</taxon>
        <taxon>Pseudomonadota</taxon>
        <taxon>Alphaproteobacteria</taxon>
        <taxon>Hyphomicrobiales</taxon>
        <taxon>Brucellaceae</taxon>
        <taxon>Brucella/Ochrobactrum group</taxon>
        <taxon>Brucella</taxon>
    </lineage>
</organism>
<dbReference type="SUPFAM" id="SSF53590">
    <property type="entry name" value="Nucleoside hydrolase"/>
    <property type="match status" value="1"/>
</dbReference>
<sequence>MDIRPSIFAWTLTCSLAVSGVAFSQESRTKVILDADMVELFDDGTAMLLLERAPNIDLLGVTVVSGNTPMPAGVAAGVRQLEALGSDVPIYEGSRYGIRNWRGNKATPEVLAAELQISPPITGWGGYLRPDAGNEIDADPPTAKWSDVYKHKYGEAPSYKRVYGLDNPDPDGNRDAVDFLVDTVNKYPGQVKLVAIGPLTNIARAILKDPSFPSKVAEIVYMGGAFYVPGNSSASAEFNWWADPEAAKISVRSKWGDPNSETFKAYGNQVISGLEANEHTGGMPEDLYRKMVDGSVPGIQKLWLAREERIKAEGGTTFGPDNVWDLFAAAYVIDPSIVLAWNNAPRPKDGTSAPATGVYVDVNTEMGLDYGRSLAFTNNDIGGNGEARRGPVGTQKAAIQNYIDEDKFWKKIVVPPLTTATKK</sequence>
<evidence type="ECO:0000256" key="2">
    <source>
        <dbReference type="ARBA" id="ARBA00023295"/>
    </source>
</evidence>
<dbReference type="EMBL" id="ASXJ01000323">
    <property type="protein sequence ID" value="ERM00401.1"/>
    <property type="molecule type" value="Genomic_DNA"/>
</dbReference>
<evidence type="ECO:0000313" key="4">
    <source>
        <dbReference type="EMBL" id="ERM00401.1"/>
    </source>
</evidence>